<evidence type="ECO:0000256" key="4">
    <source>
        <dbReference type="ARBA" id="ARBA00022840"/>
    </source>
</evidence>
<dbReference type="GO" id="GO:0005737">
    <property type="term" value="C:cytoplasm"/>
    <property type="evidence" value="ECO:0007669"/>
    <property type="project" value="UniProtKB-SubCell"/>
</dbReference>
<dbReference type="Gene3D" id="3.40.50.620">
    <property type="entry name" value="HUPs"/>
    <property type="match status" value="1"/>
</dbReference>
<comment type="subcellular location">
    <subcellularLocation>
        <location evidence="6">Cytoplasm</location>
    </subcellularLocation>
</comment>
<dbReference type="Proteomes" id="UP000439780">
    <property type="component" value="Unassembled WGS sequence"/>
</dbReference>
<keyword evidence="3 6" id="KW-0547">Nucleotide-binding</keyword>
<comment type="similarity">
    <text evidence="6">Belongs to the tRNA(Ile)-lysidine synthase family.</text>
</comment>
<dbReference type="SUPFAM" id="SSF52402">
    <property type="entry name" value="Adenine nucleotide alpha hydrolases-like"/>
    <property type="match status" value="1"/>
</dbReference>
<proteinExistence type="inferred from homology"/>
<feature type="domain" description="tRNA(Ile)-lysidine/2-thiocytidine synthase N-terminal" evidence="7">
    <location>
        <begin position="32"/>
        <end position="206"/>
    </location>
</feature>
<evidence type="ECO:0000313" key="9">
    <source>
        <dbReference type="Proteomes" id="UP000439780"/>
    </source>
</evidence>
<evidence type="ECO:0000256" key="5">
    <source>
        <dbReference type="ARBA" id="ARBA00048539"/>
    </source>
</evidence>
<dbReference type="PANTHER" id="PTHR43033:SF1">
    <property type="entry name" value="TRNA(ILE)-LYSIDINE SYNTHASE-RELATED"/>
    <property type="match status" value="1"/>
</dbReference>
<dbReference type="InterPro" id="IPR012795">
    <property type="entry name" value="tRNA_Ile_lys_synt_N"/>
</dbReference>
<evidence type="ECO:0000256" key="3">
    <source>
        <dbReference type="ARBA" id="ARBA00022741"/>
    </source>
</evidence>
<keyword evidence="9" id="KW-1185">Reference proteome</keyword>
<feature type="binding site" evidence="6">
    <location>
        <begin position="36"/>
        <end position="41"/>
    </location>
    <ligand>
        <name>ATP</name>
        <dbReference type="ChEBI" id="CHEBI:30616"/>
    </ligand>
</feature>
<dbReference type="InterPro" id="IPR011063">
    <property type="entry name" value="TilS/TtcA_N"/>
</dbReference>
<keyword evidence="6" id="KW-0963">Cytoplasm</keyword>
<name>A0A845AFX0_9SPHN</name>
<dbReference type="CDD" id="cd01992">
    <property type="entry name" value="TilS_N"/>
    <property type="match status" value="1"/>
</dbReference>
<dbReference type="OrthoDB" id="9807403at2"/>
<dbReference type="HAMAP" id="MF_01161">
    <property type="entry name" value="tRNA_Ile_lys_synt"/>
    <property type="match status" value="1"/>
</dbReference>
<dbReference type="PANTHER" id="PTHR43033">
    <property type="entry name" value="TRNA(ILE)-LYSIDINE SYNTHASE-RELATED"/>
    <property type="match status" value="1"/>
</dbReference>
<keyword evidence="1 6" id="KW-0436">Ligase</keyword>
<accession>A0A845AFX0</accession>
<comment type="domain">
    <text evidence="6">The N-terminal region contains the highly conserved SGGXDS motif, predicted to be a P-loop motif involved in ATP binding.</text>
</comment>
<dbReference type="AlphaFoldDB" id="A0A845AFX0"/>
<evidence type="ECO:0000259" key="7">
    <source>
        <dbReference type="Pfam" id="PF01171"/>
    </source>
</evidence>
<gene>
    <name evidence="6 8" type="primary">tilS</name>
    <name evidence="8" type="ORF">GRI58_02565</name>
</gene>
<dbReference type="GO" id="GO:0005524">
    <property type="term" value="F:ATP binding"/>
    <property type="evidence" value="ECO:0007669"/>
    <property type="project" value="UniProtKB-UniRule"/>
</dbReference>
<dbReference type="Pfam" id="PF01171">
    <property type="entry name" value="ATP_bind_3"/>
    <property type="match status" value="1"/>
</dbReference>
<evidence type="ECO:0000256" key="2">
    <source>
        <dbReference type="ARBA" id="ARBA00022694"/>
    </source>
</evidence>
<comment type="catalytic activity">
    <reaction evidence="5 6">
        <text>cytidine(34) in tRNA(Ile2) + L-lysine + ATP = lysidine(34) in tRNA(Ile2) + AMP + diphosphate + H(+)</text>
        <dbReference type="Rhea" id="RHEA:43744"/>
        <dbReference type="Rhea" id="RHEA-COMP:10625"/>
        <dbReference type="Rhea" id="RHEA-COMP:10670"/>
        <dbReference type="ChEBI" id="CHEBI:15378"/>
        <dbReference type="ChEBI" id="CHEBI:30616"/>
        <dbReference type="ChEBI" id="CHEBI:32551"/>
        <dbReference type="ChEBI" id="CHEBI:33019"/>
        <dbReference type="ChEBI" id="CHEBI:82748"/>
        <dbReference type="ChEBI" id="CHEBI:83665"/>
        <dbReference type="ChEBI" id="CHEBI:456215"/>
        <dbReference type="EC" id="6.3.4.19"/>
    </reaction>
</comment>
<reference evidence="8 9" key="1">
    <citation type="submission" date="2019-12" db="EMBL/GenBank/DDBJ databases">
        <title>Genomic-based taxomic classification of the family Erythrobacteraceae.</title>
        <authorList>
            <person name="Xu L."/>
        </authorList>
    </citation>
    <scope>NUCLEOTIDE SEQUENCE [LARGE SCALE GENOMIC DNA]</scope>
    <source>
        <strain evidence="8 9">KEMB 9005-328</strain>
    </source>
</reference>
<comment type="caution">
    <text evidence="8">The sequence shown here is derived from an EMBL/GenBank/DDBJ whole genome shotgun (WGS) entry which is preliminary data.</text>
</comment>
<keyword evidence="4 6" id="KW-0067">ATP-binding</keyword>
<dbReference type="NCBIfam" id="TIGR02432">
    <property type="entry name" value="lysidine_TilS_N"/>
    <property type="match status" value="1"/>
</dbReference>
<sequence length="323" mass="34717">MDRALFAPLAARFREDLARVWPEIAGEDARLGVAVSGGPDSLALLILSAMIMPGRVEAATVDHGLRAESAEEAATVASLCQDIGVPHSTLPVEVAAGNVQAQAREARYAALAQWLDRRGLAALATGHQLDDQAETLMMRLHRGSGIAGLAGVRPRGNVPGTDLALLRPLLGWRRAELEALVEDAELTPVRDPSNDDLRFERVRVRRLLASQDGIDPSGLARSAQLLADAEAYLNAQVDLAWRNWVVQTSDGFGYALGQAHSFEAVEIILRIGAELGADISRGDARTMVDRLRAGENASLGGMLARPDLEGVWHFEPEPPRRTG</sequence>
<dbReference type="InterPro" id="IPR014729">
    <property type="entry name" value="Rossmann-like_a/b/a_fold"/>
</dbReference>
<organism evidence="8 9">
    <name type="scientific">Qipengyuania algicida</name>
    <dbReference type="NCBI Taxonomy" id="1836209"/>
    <lineage>
        <taxon>Bacteria</taxon>
        <taxon>Pseudomonadati</taxon>
        <taxon>Pseudomonadota</taxon>
        <taxon>Alphaproteobacteria</taxon>
        <taxon>Sphingomonadales</taxon>
        <taxon>Erythrobacteraceae</taxon>
        <taxon>Qipengyuania</taxon>
    </lineage>
</organism>
<comment type="function">
    <text evidence="6">Ligates lysine onto the cytidine present at position 34 of the AUA codon-specific tRNA(Ile) that contains the anticodon CAU, in an ATP-dependent manner. Cytidine is converted to lysidine, thus changing the amino acid specificity of the tRNA from methionine to isoleucine.</text>
</comment>
<protein>
    <recommendedName>
        <fullName evidence="6">tRNA(Ile)-lysidine synthase</fullName>
        <ecNumber evidence="6">6.3.4.19</ecNumber>
    </recommendedName>
    <alternativeName>
        <fullName evidence="6">tRNA(Ile)-2-lysyl-cytidine synthase</fullName>
    </alternativeName>
    <alternativeName>
        <fullName evidence="6">tRNA(Ile)-lysidine synthetase</fullName>
    </alternativeName>
</protein>
<dbReference type="EMBL" id="WTYA01000002">
    <property type="protein sequence ID" value="MXP27705.1"/>
    <property type="molecule type" value="Genomic_DNA"/>
</dbReference>
<dbReference type="GO" id="GO:0006400">
    <property type="term" value="P:tRNA modification"/>
    <property type="evidence" value="ECO:0007669"/>
    <property type="project" value="UniProtKB-UniRule"/>
</dbReference>
<dbReference type="GO" id="GO:0032267">
    <property type="term" value="F:tRNA(Ile)-lysidine synthase activity"/>
    <property type="evidence" value="ECO:0007669"/>
    <property type="project" value="UniProtKB-EC"/>
</dbReference>
<evidence type="ECO:0000256" key="6">
    <source>
        <dbReference type="HAMAP-Rule" id="MF_01161"/>
    </source>
</evidence>
<dbReference type="EC" id="6.3.4.19" evidence="6"/>
<evidence type="ECO:0000313" key="8">
    <source>
        <dbReference type="EMBL" id="MXP27705.1"/>
    </source>
</evidence>
<evidence type="ECO:0000256" key="1">
    <source>
        <dbReference type="ARBA" id="ARBA00022598"/>
    </source>
</evidence>
<keyword evidence="2 6" id="KW-0819">tRNA processing</keyword>
<dbReference type="InterPro" id="IPR012094">
    <property type="entry name" value="tRNA_Ile_lys_synt"/>
</dbReference>